<reference evidence="3 4" key="1">
    <citation type="submission" date="2019-03" db="EMBL/GenBank/DDBJ databases">
        <authorList>
            <person name="Gaulin E."/>
            <person name="Dumas B."/>
        </authorList>
    </citation>
    <scope>NUCLEOTIDE SEQUENCE [LARGE SCALE GENOMIC DNA]</scope>
    <source>
        <strain evidence="3">CBS 568.67</strain>
    </source>
</reference>
<dbReference type="EMBL" id="VJMH01006978">
    <property type="protein sequence ID" value="KAF0686741.1"/>
    <property type="molecule type" value="Genomic_DNA"/>
</dbReference>
<evidence type="ECO:0000256" key="1">
    <source>
        <dbReference type="SAM" id="Phobius"/>
    </source>
</evidence>
<dbReference type="Proteomes" id="UP000332933">
    <property type="component" value="Unassembled WGS sequence"/>
</dbReference>
<keyword evidence="1" id="KW-0472">Membrane</keyword>
<keyword evidence="1" id="KW-1133">Transmembrane helix</keyword>
<proteinExistence type="predicted"/>
<protein>
    <submittedName>
        <fullName evidence="3">Aste57867_21489 protein</fullName>
    </submittedName>
</protein>
<reference evidence="2" key="2">
    <citation type="submission" date="2019-06" db="EMBL/GenBank/DDBJ databases">
        <title>Genomics analysis of Aphanomyces spp. identifies a new class of oomycete effector associated with host adaptation.</title>
        <authorList>
            <person name="Gaulin E."/>
        </authorList>
    </citation>
    <scope>NUCLEOTIDE SEQUENCE</scope>
    <source>
        <strain evidence="2">CBS 578.67</strain>
    </source>
</reference>
<evidence type="ECO:0000313" key="4">
    <source>
        <dbReference type="Proteomes" id="UP000332933"/>
    </source>
</evidence>
<organism evidence="3 4">
    <name type="scientific">Aphanomyces stellatus</name>
    <dbReference type="NCBI Taxonomy" id="120398"/>
    <lineage>
        <taxon>Eukaryota</taxon>
        <taxon>Sar</taxon>
        <taxon>Stramenopiles</taxon>
        <taxon>Oomycota</taxon>
        <taxon>Saprolegniomycetes</taxon>
        <taxon>Saprolegniales</taxon>
        <taxon>Verrucalvaceae</taxon>
        <taxon>Aphanomyces</taxon>
    </lineage>
</organism>
<gene>
    <name evidence="3" type="primary">Aste57867_21489</name>
    <name evidence="2" type="ORF">As57867_021420</name>
    <name evidence="3" type="ORF">ASTE57867_21489</name>
</gene>
<name>A0A485LHM1_9STRA</name>
<evidence type="ECO:0000313" key="2">
    <source>
        <dbReference type="EMBL" id="KAF0686741.1"/>
    </source>
</evidence>
<keyword evidence="1" id="KW-0812">Transmembrane</keyword>
<sequence>MARSFLQGTLVILATTRTDALSKRYTRGSAWTADVVHLCITLALVLLCVLYLLVGHCRTSLSTMRAPNAKTTQQHTLQASTHRVHLEYKQCHNRQQLCVQSA</sequence>
<feature type="transmembrane region" description="Helical" evidence="1">
    <location>
        <begin position="30"/>
        <end position="54"/>
    </location>
</feature>
<dbReference type="EMBL" id="CAADRA010007004">
    <property type="protein sequence ID" value="VFT98159.1"/>
    <property type="molecule type" value="Genomic_DNA"/>
</dbReference>
<evidence type="ECO:0000313" key="3">
    <source>
        <dbReference type="EMBL" id="VFT98159.1"/>
    </source>
</evidence>
<dbReference type="AlphaFoldDB" id="A0A485LHM1"/>
<accession>A0A485LHM1</accession>
<keyword evidence="4" id="KW-1185">Reference proteome</keyword>